<reference evidence="1 2" key="1">
    <citation type="submission" date="2023-03" db="EMBL/GenBank/DDBJ databases">
        <title>WGS of Gossypium arboreum.</title>
        <authorList>
            <person name="Yu D."/>
        </authorList>
    </citation>
    <scope>NUCLEOTIDE SEQUENCE [LARGE SCALE GENOMIC DNA]</scope>
    <source>
        <tissue evidence="1">Leaf</tissue>
    </source>
</reference>
<evidence type="ECO:0000313" key="2">
    <source>
        <dbReference type="Proteomes" id="UP001358586"/>
    </source>
</evidence>
<evidence type="ECO:0008006" key="3">
    <source>
        <dbReference type="Google" id="ProtNLM"/>
    </source>
</evidence>
<organism evidence="1 2">
    <name type="scientific">Gossypium arboreum</name>
    <name type="common">Tree cotton</name>
    <name type="synonym">Gossypium nanking</name>
    <dbReference type="NCBI Taxonomy" id="29729"/>
    <lineage>
        <taxon>Eukaryota</taxon>
        <taxon>Viridiplantae</taxon>
        <taxon>Streptophyta</taxon>
        <taxon>Embryophyta</taxon>
        <taxon>Tracheophyta</taxon>
        <taxon>Spermatophyta</taxon>
        <taxon>Magnoliopsida</taxon>
        <taxon>eudicotyledons</taxon>
        <taxon>Gunneridae</taxon>
        <taxon>Pentapetalae</taxon>
        <taxon>rosids</taxon>
        <taxon>malvids</taxon>
        <taxon>Malvales</taxon>
        <taxon>Malvaceae</taxon>
        <taxon>Malvoideae</taxon>
        <taxon>Gossypium</taxon>
    </lineage>
</organism>
<name>A0ABR0MPY2_GOSAR</name>
<dbReference type="Proteomes" id="UP001358586">
    <property type="component" value="Chromosome 12"/>
</dbReference>
<dbReference type="CDD" id="cd09272">
    <property type="entry name" value="RNase_HI_RT_Ty1"/>
    <property type="match status" value="1"/>
</dbReference>
<sequence>MGMDGMLEDVTVSQRLIGRLLYFTHTRLDITFAIQHLSQFMQAPKKVHYEAALQIVRYVRQHPGKGIFLLASSKPVLNAYCDSDWASCLMTCRSVTGYCIKLGDSLICWKSKKQNTVSRSSAEAENGCMASIIAKLLVNY</sequence>
<comment type="caution">
    <text evidence="1">The sequence shown here is derived from an EMBL/GenBank/DDBJ whole genome shotgun (WGS) entry which is preliminary data.</text>
</comment>
<dbReference type="PANTHER" id="PTHR11439:SF511">
    <property type="match status" value="1"/>
</dbReference>
<protein>
    <recommendedName>
        <fullName evidence="3">Reverse transcriptase Ty1/copia-type domain-containing protein</fullName>
    </recommendedName>
</protein>
<dbReference type="EMBL" id="JARKNE010000012">
    <property type="protein sequence ID" value="KAK5776046.1"/>
    <property type="molecule type" value="Genomic_DNA"/>
</dbReference>
<accession>A0ABR0MPY2</accession>
<dbReference type="PANTHER" id="PTHR11439">
    <property type="entry name" value="GAG-POL-RELATED RETROTRANSPOSON"/>
    <property type="match status" value="1"/>
</dbReference>
<keyword evidence="2" id="KW-1185">Reference proteome</keyword>
<gene>
    <name evidence="1" type="ORF">PVK06_044004</name>
</gene>
<proteinExistence type="predicted"/>
<evidence type="ECO:0000313" key="1">
    <source>
        <dbReference type="EMBL" id="KAK5776046.1"/>
    </source>
</evidence>